<protein>
    <submittedName>
        <fullName evidence="4">Acyl-CoA thioesterase</fullName>
    </submittedName>
</protein>
<evidence type="ECO:0000259" key="3">
    <source>
        <dbReference type="Pfam" id="PF03061"/>
    </source>
</evidence>
<comment type="similarity">
    <text evidence="1">Belongs to the 4-hydroxybenzoyl-CoA thioesterase family.</text>
</comment>
<dbReference type="Pfam" id="PF03061">
    <property type="entry name" value="4HBT"/>
    <property type="match status" value="1"/>
</dbReference>
<gene>
    <name evidence="4" type="ORF">D2V04_15555</name>
</gene>
<proteinExistence type="inferred from homology"/>
<feature type="domain" description="Thioesterase" evidence="3">
    <location>
        <begin position="20"/>
        <end position="103"/>
    </location>
</feature>
<dbReference type="InterPro" id="IPR029069">
    <property type="entry name" value="HotDog_dom_sf"/>
</dbReference>
<dbReference type="InterPro" id="IPR050563">
    <property type="entry name" value="4-hydroxybenzoyl-CoA_TE"/>
</dbReference>
<sequence>MSTRFQVSYPIRFAHCDPAGIAYYPRYFELCDAAVEEWTDTVLGVSRKTLHLEMGLALPTVDLRAGFSAPSRLGDWLDLAVVVEEVGRSSLVLAVTATSEKERRFGATFTQVLTRMKTMRPEPWPTEWRQRLIAFSKIKQEISA</sequence>
<dbReference type="RefSeq" id="WP_119514622.1">
    <property type="nucleotide sequence ID" value="NZ_QXFK01000019.1"/>
</dbReference>
<evidence type="ECO:0000256" key="1">
    <source>
        <dbReference type="ARBA" id="ARBA00005953"/>
    </source>
</evidence>
<dbReference type="SUPFAM" id="SSF54637">
    <property type="entry name" value="Thioesterase/thiol ester dehydrase-isomerase"/>
    <property type="match status" value="1"/>
</dbReference>
<dbReference type="CDD" id="cd00586">
    <property type="entry name" value="4HBT"/>
    <property type="match status" value="1"/>
</dbReference>
<dbReference type="OrthoDB" id="7204167at2"/>
<reference evidence="4 5" key="1">
    <citation type="submission" date="2018-08" db="EMBL/GenBank/DDBJ databases">
        <title>Altererythrobacter sp.Ery1 and Ery12, the genome sequencing of novel strains in genus Alterythrobacter.</title>
        <authorList>
            <person name="Cheng H."/>
            <person name="Wu Y.-H."/>
            <person name="Fang C."/>
            <person name="Xu X.-W."/>
        </authorList>
    </citation>
    <scope>NUCLEOTIDE SEQUENCE [LARGE SCALE GENOMIC DNA]</scope>
    <source>
        <strain evidence="4 5">Ery1</strain>
    </source>
</reference>
<dbReference type="EMBL" id="QXFK01000019">
    <property type="protein sequence ID" value="RIV75696.1"/>
    <property type="molecule type" value="Genomic_DNA"/>
</dbReference>
<dbReference type="AlphaFoldDB" id="A0A418NEF0"/>
<dbReference type="InterPro" id="IPR006683">
    <property type="entry name" value="Thioestr_dom"/>
</dbReference>
<name>A0A418NEF0_9SPHN</name>
<organism evidence="4 5">
    <name type="scientific">Pelagerythrobacter aerophilus</name>
    <dbReference type="NCBI Taxonomy" id="2306995"/>
    <lineage>
        <taxon>Bacteria</taxon>
        <taxon>Pseudomonadati</taxon>
        <taxon>Pseudomonadota</taxon>
        <taxon>Alphaproteobacteria</taxon>
        <taxon>Sphingomonadales</taxon>
        <taxon>Erythrobacteraceae</taxon>
        <taxon>Pelagerythrobacter</taxon>
    </lineage>
</organism>
<evidence type="ECO:0000313" key="5">
    <source>
        <dbReference type="Proteomes" id="UP000285092"/>
    </source>
</evidence>
<keyword evidence="2" id="KW-0378">Hydrolase</keyword>
<evidence type="ECO:0000256" key="2">
    <source>
        <dbReference type="ARBA" id="ARBA00022801"/>
    </source>
</evidence>
<dbReference type="GO" id="GO:0047617">
    <property type="term" value="F:fatty acyl-CoA hydrolase activity"/>
    <property type="evidence" value="ECO:0007669"/>
    <property type="project" value="TreeGrafter"/>
</dbReference>
<dbReference type="Gene3D" id="3.10.129.10">
    <property type="entry name" value="Hotdog Thioesterase"/>
    <property type="match status" value="1"/>
</dbReference>
<dbReference type="PANTHER" id="PTHR31793:SF27">
    <property type="entry name" value="NOVEL THIOESTERASE SUPERFAMILY DOMAIN AND SAPOSIN A-TYPE DOMAIN CONTAINING PROTEIN (0610012H03RIK)"/>
    <property type="match status" value="1"/>
</dbReference>
<keyword evidence="5" id="KW-1185">Reference proteome</keyword>
<comment type="caution">
    <text evidence="4">The sequence shown here is derived from an EMBL/GenBank/DDBJ whole genome shotgun (WGS) entry which is preliminary data.</text>
</comment>
<accession>A0A418NEF0</accession>
<dbReference type="Proteomes" id="UP000285092">
    <property type="component" value="Unassembled WGS sequence"/>
</dbReference>
<dbReference type="PANTHER" id="PTHR31793">
    <property type="entry name" value="4-HYDROXYBENZOYL-COA THIOESTERASE FAMILY MEMBER"/>
    <property type="match status" value="1"/>
</dbReference>
<evidence type="ECO:0000313" key="4">
    <source>
        <dbReference type="EMBL" id="RIV75696.1"/>
    </source>
</evidence>